<proteinExistence type="predicted"/>
<dbReference type="Pfam" id="PF08148">
    <property type="entry name" value="DSHCT"/>
    <property type="match status" value="1"/>
</dbReference>
<dbReference type="Gene3D" id="1.10.3380.30">
    <property type="match status" value="1"/>
</dbReference>
<keyword evidence="3" id="KW-0347">Helicase</keyword>
<keyword evidence="1" id="KW-0547">Nucleotide-binding</keyword>
<dbReference type="GO" id="GO:0003676">
    <property type="term" value="F:nucleic acid binding"/>
    <property type="evidence" value="ECO:0007669"/>
    <property type="project" value="InterPro"/>
</dbReference>
<dbReference type="GO" id="GO:0016787">
    <property type="term" value="F:hydrolase activity"/>
    <property type="evidence" value="ECO:0007669"/>
    <property type="project" value="UniProtKB-KW"/>
</dbReference>
<dbReference type="Gene3D" id="3.40.50.300">
    <property type="entry name" value="P-loop containing nucleotide triphosphate hydrolases"/>
    <property type="match status" value="2"/>
</dbReference>
<dbReference type="SMART" id="SM00490">
    <property type="entry name" value="HELICc"/>
    <property type="match status" value="1"/>
</dbReference>
<evidence type="ECO:0000259" key="6">
    <source>
        <dbReference type="PROSITE" id="PS51194"/>
    </source>
</evidence>
<dbReference type="GO" id="GO:0005524">
    <property type="term" value="F:ATP binding"/>
    <property type="evidence" value="ECO:0007669"/>
    <property type="project" value="UniProtKB-KW"/>
</dbReference>
<evidence type="ECO:0000259" key="5">
    <source>
        <dbReference type="PROSITE" id="PS51192"/>
    </source>
</evidence>
<protein>
    <recommendedName>
        <fullName evidence="8">Helicase</fullName>
    </recommendedName>
</protein>
<dbReference type="AlphaFoldDB" id="A0A6C0H135"/>
<feature type="domain" description="Helicase C-terminal" evidence="6">
    <location>
        <begin position="268"/>
        <end position="470"/>
    </location>
</feature>
<dbReference type="InterPro" id="IPR014001">
    <property type="entry name" value="Helicase_ATP-bd"/>
</dbReference>
<sequence>MITIINTPFDGELKHPFKYELDNFQKHSINLMNTQNPCNILVTAHTGSGKSLVAEYAILKAIELGKKVIYCSPIKTLSNQKFYEFTHKYPQISTGIITGDNKHNPLADCLIMTTEILMIMLQKRGIKLNEMTFNIDIENDVYAIVFDEVHYINDMERGNVWEKSLMTIPKNISIIMLSATIDKPQNFLSWVHSINKNPSYLLSNEKRVVPLKFSYGIFMTKINKFLEKDTLWINKFNPLMESDEKYIKEEVMNKYMFFSNYFQENKTNFKWLITECAKQLHQQDLCPAIFFVFSKKMCFTLADSITERFNDDKESIQVEKDIAYYLSKLEHKDDYKKTPQYYKLLDLARKGIAVHHSGLIPVFKEIIEMLFSKNLIKVLFATETFAVGLNMPTKTVVFTDISKFDNLGKRLLHSHEFIQMSGRAGRRGLDKVGHVVLLPQIFRDPVERVEFKNLMIGNPQTIVSKFYVDENLILDSIKQNNFDNIEEFVKGTLMKAQSDKQKIVFDNKIKELELKSSRYIIKNKEIFDEYEKIKIVLNDVIQPSQGQRKKLINRIKQIEQLSEYKKELSLYLSLKDILKNLDTAKKDREMLDSYIGIEIKDKIKYLNDNRYFNENELTLKGSVALLFRELDNMIGTELIFSQFVDDLDERKYLSLLTLITEGRNIETYDIPDSHIEIFSFVDQMFPNIKPNREYVFPVLEWYDEVHISDIINKYEIFEGDLIKNINRITNYIEELNEGYIIKNNLKMVEMLNKIKEKIQREIVSTESLYLRL</sequence>
<dbReference type="InterPro" id="IPR050699">
    <property type="entry name" value="RNA-DNA_Helicase"/>
</dbReference>
<feature type="domain" description="Helicase ATP-binding" evidence="5">
    <location>
        <begin position="31"/>
        <end position="199"/>
    </location>
</feature>
<evidence type="ECO:0000313" key="7">
    <source>
        <dbReference type="EMBL" id="QHT74258.1"/>
    </source>
</evidence>
<organism evidence="7">
    <name type="scientific">viral metagenome</name>
    <dbReference type="NCBI Taxonomy" id="1070528"/>
    <lineage>
        <taxon>unclassified sequences</taxon>
        <taxon>metagenomes</taxon>
        <taxon>organismal metagenomes</taxon>
    </lineage>
</organism>
<dbReference type="SMART" id="SM00487">
    <property type="entry name" value="DEXDc"/>
    <property type="match status" value="1"/>
</dbReference>
<dbReference type="InterPro" id="IPR027417">
    <property type="entry name" value="P-loop_NTPase"/>
</dbReference>
<dbReference type="SMART" id="SM01142">
    <property type="entry name" value="DSHCT"/>
    <property type="match status" value="1"/>
</dbReference>
<evidence type="ECO:0000256" key="3">
    <source>
        <dbReference type="ARBA" id="ARBA00022806"/>
    </source>
</evidence>
<dbReference type="SUPFAM" id="SSF52540">
    <property type="entry name" value="P-loop containing nucleoside triphosphate hydrolases"/>
    <property type="match status" value="1"/>
</dbReference>
<name>A0A6C0H135_9ZZZZ</name>
<accession>A0A6C0H135</accession>
<dbReference type="GO" id="GO:0070478">
    <property type="term" value="P:nuclear-transcribed mRNA catabolic process, 3'-5' exonucleolytic nonsense-mediated decay"/>
    <property type="evidence" value="ECO:0007669"/>
    <property type="project" value="TreeGrafter"/>
</dbReference>
<dbReference type="GO" id="GO:0055087">
    <property type="term" value="C:Ski complex"/>
    <property type="evidence" value="ECO:0007669"/>
    <property type="project" value="TreeGrafter"/>
</dbReference>
<dbReference type="Pfam" id="PF00271">
    <property type="entry name" value="Helicase_C"/>
    <property type="match status" value="1"/>
</dbReference>
<dbReference type="CDD" id="cd18795">
    <property type="entry name" value="SF2_C_Ski2"/>
    <property type="match status" value="1"/>
</dbReference>
<dbReference type="GO" id="GO:0004386">
    <property type="term" value="F:helicase activity"/>
    <property type="evidence" value="ECO:0007669"/>
    <property type="project" value="UniProtKB-KW"/>
</dbReference>
<dbReference type="PROSITE" id="PS51194">
    <property type="entry name" value="HELICASE_CTER"/>
    <property type="match status" value="1"/>
</dbReference>
<dbReference type="InterPro" id="IPR001650">
    <property type="entry name" value="Helicase_C-like"/>
</dbReference>
<evidence type="ECO:0000256" key="1">
    <source>
        <dbReference type="ARBA" id="ARBA00022741"/>
    </source>
</evidence>
<reference evidence="7" key="1">
    <citation type="journal article" date="2020" name="Nature">
        <title>Giant virus diversity and host interactions through global metagenomics.</title>
        <authorList>
            <person name="Schulz F."/>
            <person name="Roux S."/>
            <person name="Paez-Espino D."/>
            <person name="Jungbluth S."/>
            <person name="Walsh D.A."/>
            <person name="Denef V.J."/>
            <person name="McMahon K.D."/>
            <person name="Konstantinidis K.T."/>
            <person name="Eloe-Fadrosh E.A."/>
            <person name="Kyrpides N.C."/>
            <person name="Woyke T."/>
        </authorList>
    </citation>
    <scope>NUCLEOTIDE SEQUENCE</scope>
    <source>
        <strain evidence="7">GVMAG-M-3300023179-4</strain>
    </source>
</reference>
<evidence type="ECO:0008006" key="8">
    <source>
        <dbReference type="Google" id="ProtNLM"/>
    </source>
</evidence>
<dbReference type="PROSITE" id="PS51192">
    <property type="entry name" value="HELICASE_ATP_BIND_1"/>
    <property type="match status" value="1"/>
</dbReference>
<evidence type="ECO:0000256" key="2">
    <source>
        <dbReference type="ARBA" id="ARBA00022801"/>
    </source>
</evidence>
<keyword evidence="4" id="KW-0067">ATP-binding</keyword>
<dbReference type="PANTHER" id="PTHR12131">
    <property type="entry name" value="ATP-DEPENDENT RNA AND DNA HELICASE"/>
    <property type="match status" value="1"/>
</dbReference>
<evidence type="ECO:0000256" key="4">
    <source>
        <dbReference type="ARBA" id="ARBA00022840"/>
    </source>
</evidence>
<dbReference type="InterPro" id="IPR012961">
    <property type="entry name" value="Ski2/MTR4_C"/>
</dbReference>
<dbReference type="InterPro" id="IPR011545">
    <property type="entry name" value="DEAD/DEAH_box_helicase_dom"/>
</dbReference>
<keyword evidence="2" id="KW-0378">Hydrolase</keyword>
<dbReference type="Pfam" id="PF00270">
    <property type="entry name" value="DEAD"/>
    <property type="match status" value="1"/>
</dbReference>
<dbReference type="PANTHER" id="PTHR12131:SF1">
    <property type="entry name" value="ATP-DEPENDENT RNA HELICASE SUPV3L1, MITOCHONDRIAL-RELATED"/>
    <property type="match status" value="1"/>
</dbReference>
<dbReference type="EMBL" id="MN739845">
    <property type="protein sequence ID" value="QHT74258.1"/>
    <property type="molecule type" value="Genomic_DNA"/>
</dbReference>